<dbReference type="STRING" id="871271.ZICARI_223"/>
<keyword evidence="2 7" id="KW-0820">tRNA-binding</keyword>
<keyword evidence="5 7" id="KW-0689">Ribosomal protein</keyword>
<reference key="2">
    <citation type="submission" date="2010-08" db="EMBL/GenBank/DDBJ databases">
        <title>Functional convergence in reduced genomes of bacterial symbionts spanning 200 million years of evolution.</title>
        <authorList>
            <person name="McCutcheon J.P."/>
            <person name="Moran N.A."/>
        </authorList>
    </citation>
    <scope>NUCLEOTIDE SEQUENCE</scope>
    <source>
        <strain>CARI</strain>
    </source>
</reference>
<evidence type="ECO:0000256" key="4">
    <source>
        <dbReference type="ARBA" id="ARBA00022884"/>
    </source>
</evidence>
<dbReference type="HAMAP" id="MF_00480_B">
    <property type="entry name" value="Ribosomal_uS7_B"/>
    <property type="match status" value="1"/>
</dbReference>
<comment type="subunit">
    <text evidence="7">Part of the 30S ribosomal subunit. Contacts proteins S9 and S11.</text>
</comment>
<evidence type="ECO:0000256" key="5">
    <source>
        <dbReference type="ARBA" id="ARBA00022980"/>
    </source>
</evidence>
<dbReference type="NCBIfam" id="TIGR01029">
    <property type="entry name" value="rpsG_bact"/>
    <property type="match status" value="1"/>
</dbReference>
<keyword evidence="3 7" id="KW-0699">rRNA-binding</keyword>
<dbReference type="SUPFAM" id="SSF47973">
    <property type="entry name" value="Ribosomal protein S7"/>
    <property type="match status" value="1"/>
</dbReference>
<dbReference type="GO" id="GO:0006412">
    <property type="term" value="P:translation"/>
    <property type="evidence" value="ECO:0007669"/>
    <property type="project" value="UniProtKB-UniRule"/>
</dbReference>
<dbReference type="InterPro" id="IPR000235">
    <property type="entry name" value="Ribosomal_uS7"/>
</dbReference>
<dbReference type="GO" id="GO:0019843">
    <property type="term" value="F:rRNA binding"/>
    <property type="evidence" value="ECO:0007669"/>
    <property type="project" value="UniProtKB-UniRule"/>
</dbReference>
<dbReference type="GO" id="GO:0003735">
    <property type="term" value="F:structural constituent of ribosome"/>
    <property type="evidence" value="ECO:0007669"/>
    <property type="project" value="InterPro"/>
</dbReference>
<name>E0TJ50_ZINIC</name>
<keyword evidence="11" id="KW-1185">Reference proteome</keyword>
<dbReference type="AlphaFoldDB" id="E0TJ50"/>
<dbReference type="Gene3D" id="1.10.455.10">
    <property type="entry name" value="Ribosomal protein S7 domain"/>
    <property type="match status" value="1"/>
</dbReference>
<dbReference type="PROSITE" id="PS00052">
    <property type="entry name" value="RIBOSOMAL_S7"/>
    <property type="match status" value="1"/>
</dbReference>
<dbReference type="PIRSF" id="PIRSF002122">
    <property type="entry name" value="RPS7p_RPS7a_RPS5e_RPS7o"/>
    <property type="match status" value="1"/>
</dbReference>
<dbReference type="EMBL" id="CP002161">
    <property type="protein sequence ID" value="ADM89827.1"/>
    <property type="molecule type" value="Genomic_DNA"/>
</dbReference>
<evidence type="ECO:0000256" key="1">
    <source>
        <dbReference type="ARBA" id="ARBA00007151"/>
    </source>
</evidence>
<dbReference type="HOGENOM" id="CLU_072226_1_1_4"/>
<organism evidence="10 11">
    <name type="scientific">Zinderia insecticola (strain CARI)</name>
    <dbReference type="NCBI Taxonomy" id="871271"/>
    <lineage>
        <taxon>Bacteria</taxon>
        <taxon>Pseudomonadati</taxon>
        <taxon>Pseudomonadota</taxon>
        <taxon>Betaproteobacteria</taxon>
        <taxon>Burkholderiales</taxon>
        <taxon>Oxalobacteraceae</taxon>
        <taxon>Candidatus Zinderia</taxon>
    </lineage>
</organism>
<dbReference type="PANTHER" id="PTHR11205">
    <property type="entry name" value="RIBOSOMAL PROTEIN S7"/>
    <property type="match status" value="1"/>
</dbReference>
<keyword evidence="4 7" id="KW-0694">RNA-binding</keyword>
<feature type="domain" description="Small ribosomal subunit protein uS7" evidence="9">
    <location>
        <begin position="2"/>
        <end position="148"/>
    </location>
</feature>
<comment type="function">
    <text evidence="7">One of the primary rRNA binding proteins, it binds directly to 16S rRNA where it nucleates assembly of the head domain of the 30S subunit. Is located at the subunit interface close to the decoding center, probably blocks exit of the E-site tRNA.</text>
</comment>
<evidence type="ECO:0000259" key="9">
    <source>
        <dbReference type="Pfam" id="PF00177"/>
    </source>
</evidence>
<keyword evidence="6 7" id="KW-0687">Ribonucleoprotein</keyword>
<dbReference type="InterPro" id="IPR036823">
    <property type="entry name" value="Ribosomal_uS7_dom_sf"/>
</dbReference>
<protein>
    <recommendedName>
        <fullName evidence="7">Small ribosomal subunit protein uS7</fullName>
    </recommendedName>
</protein>
<evidence type="ECO:0000256" key="6">
    <source>
        <dbReference type="ARBA" id="ARBA00023274"/>
    </source>
</evidence>
<accession>E0TJ50</accession>
<dbReference type="GO" id="GO:0015935">
    <property type="term" value="C:small ribosomal subunit"/>
    <property type="evidence" value="ECO:0007669"/>
    <property type="project" value="InterPro"/>
</dbReference>
<proteinExistence type="inferred from homology"/>
<dbReference type="InterPro" id="IPR005717">
    <property type="entry name" value="Ribosomal_uS7_bac/org-type"/>
</dbReference>
<dbReference type="InterPro" id="IPR023798">
    <property type="entry name" value="Ribosomal_uS7_dom"/>
</dbReference>
<dbReference type="KEGG" id="zin:ZICARI_223"/>
<sequence length="155" mass="18272">MSRKKKFNKRKIKPDIKFNNLEISKFINILMLSGKKNKSEKIIYKALYYIKSKNKNPIKIFLKAIENCKPLVEIKNKKIGGSNYQIPVEVNLNRRISLSMKWIKKFALKRKERFTYIKIANELIDASENKGSSINKKIEIYKMAESNKAFSNFNF</sequence>
<reference evidence="10 11" key="1">
    <citation type="journal article" date="2010" name="Genome Biol. Evol.">
        <title>Functional convergence in reduced genomes of bacterial symbionts spanning 200 My of evolution.</title>
        <authorList>
            <person name="McCutcheon J.P."/>
            <person name="Moran N.A."/>
        </authorList>
    </citation>
    <scope>NUCLEOTIDE SEQUENCE [LARGE SCALE GENOMIC DNA]</scope>
    <source>
        <strain evidence="10 11">CARI</strain>
    </source>
</reference>
<evidence type="ECO:0000256" key="3">
    <source>
        <dbReference type="ARBA" id="ARBA00022730"/>
    </source>
</evidence>
<dbReference type="CDD" id="cd14869">
    <property type="entry name" value="uS7_Bacteria"/>
    <property type="match status" value="1"/>
</dbReference>
<evidence type="ECO:0000256" key="7">
    <source>
        <dbReference type="HAMAP-Rule" id="MF_00480"/>
    </source>
</evidence>
<evidence type="ECO:0000313" key="11">
    <source>
        <dbReference type="Proteomes" id="UP000001303"/>
    </source>
</evidence>
<evidence type="ECO:0000313" key="10">
    <source>
        <dbReference type="EMBL" id="ADM89827.1"/>
    </source>
</evidence>
<dbReference type="Pfam" id="PF00177">
    <property type="entry name" value="Ribosomal_S7"/>
    <property type="match status" value="1"/>
</dbReference>
<evidence type="ECO:0000256" key="2">
    <source>
        <dbReference type="ARBA" id="ARBA00022555"/>
    </source>
</evidence>
<gene>
    <name evidence="7 10" type="primary">rpsG</name>
    <name evidence="10" type="ordered locus">ZICARI_223</name>
</gene>
<comment type="similarity">
    <text evidence="1 7 8">Belongs to the universal ribosomal protein uS7 family.</text>
</comment>
<dbReference type="SMR" id="E0TJ50"/>
<evidence type="ECO:0000256" key="8">
    <source>
        <dbReference type="RuleBase" id="RU003619"/>
    </source>
</evidence>
<dbReference type="Proteomes" id="UP000001303">
    <property type="component" value="Chromosome"/>
</dbReference>
<dbReference type="InterPro" id="IPR020606">
    <property type="entry name" value="Ribosomal_uS7_CS"/>
</dbReference>
<dbReference type="GO" id="GO:0000049">
    <property type="term" value="F:tRNA binding"/>
    <property type="evidence" value="ECO:0007669"/>
    <property type="project" value="UniProtKB-UniRule"/>
</dbReference>